<organism>
    <name type="scientific">Ixodes scapularis</name>
    <name type="common">Black-legged tick</name>
    <name type="synonym">Deer tick</name>
    <dbReference type="NCBI Taxonomy" id="6945"/>
    <lineage>
        <taxon>Eukaryota</taxon>
        <taxon>Metazoa</taxon>
        <taxon>Ecdysozoa</taxon>
        <taxon>Arthropoda</taxon>
        <taxon>Chelicerata</taxon>
        <taxon>Arachnida</taxon>
        <taxon>Acari</taxon>
        <taxon>Parasitiformes</taxon>
        <taxon>Ixodida</taxon>
        <taxon>Ixodoidea</taxon>
        <taxon>Ixodidae</taxon>
        <taxon>Ixodinae</taxon>
        <taxon>Ixodes</taxon>
    </lineage>
</organism>
<evidence type="ECO:0000313" key="9">
    <source>
        <dbReference type="EnsemblMetazoa" id="ISCW010724-PA"/>
    </source>
</evidence>
<dbReference type="PANTHER" id="PTHR15283:SF4">
    <property type="entry name" value="BURSICON"/>
    <property type="match status" value="1"/>
</dbReference>
<evidence type="ECO:0000313" key="8">
    <source>
        <dbReference type="EMBL" id="EEC14435.1"/>
    </source>
</evidence>
<keyword evidence="10" id="KW-1185">Reference proteome</keyword>
<dbReference type="GO" id="GO:0005615">
    <property type="term" value="C:extracellular space"/>
    <property type="evidence" value="ECO:0000318"/>
    <property type="project" value="GO_Central"/>
</dbReference>
<feature type="domain" description="CTCK" evidence="7">
    <location>
        <begin position="75"/>
        <end position="167"/>
    </location>
</feature>
<comment type="subcellular location">
    <subcellularLocation>
        <location evidence="1">Secreted</location>
    </subcellularLocation>
</comment>
<reference evidence="9" key="2">
    <citation type="submission" date="2020-05" db="UniProtKB">
        <authorList>
            <consortium name="EnsemblMetazoa"/>
        </authorList>
    </citation>
    <scope>IDENTIFICATION</scope>
    <source>
        <strain evidence="9">wikel</strain>
    </source>
</reference>
<dbReference type="VEuPathDB" id="VectorBase:ISCI010724"/>
<evidence type="ECO:0000256" key="4">
    <source>
        <dbReference type="ARBA" id="ARBA00023157"/>
    </source>
</evidence>
<dbReference type="EMBL" id="DS867486">
    <property type="protein sequence ID" value="EEC14435.1"/>
    <property type="molecule type" value="Genomic_DNA"/>
</dbReference>
<feature type="region of interest" description="Disordered" evidence="5">
    <location>
        <begin position="26"/>
        <end position="47"/>
    </location>
</feature>
<dbReference type="VEuPathDB" id="VectorBase:ISCW010724"/>
<dbReference type="Gene3D" id="2.10.90.10">
    <property type="entry name" value="Cystine-knot cytokines"/>
    <property type="match status" value="1"/>
</dbReference>
<dbReference type="SMART" id="SM00041">
    <property type="entry name" value="CT"/>
    <property type="match status" value="1"/>
</dbReference>
<dbReference type="AlphaFoldDB" id="B7Q6G3"/>
<feature type="chain" id="PRO_5010826681" evidence="6">
    <location>
        <begin position="24"/>
        <end position="170"/>
    </location>
</feature>
<evidence type="ECO:0000259" key="7">
    <source>
        <dbReference type="SMART" id="SM00041"/>
    </source>
</evidence>
<feature type="signal peptide" evidence="6">
    <location>
        <begin position="1"/>
        <end position="23"/>
    </location>
</feature>
<dbReference type="STRING" id="6945.B7Q6G3"/>
<sequence>MLPSAGKPVLVACLAVLVWPSQPLPVGPGRRRQQSSSPVERVLRSDGGPGIVLGRAVVVRDHRRSPPPRRDWCRTGSLVQRVREPGCRTALLRNRYCYGQCKSFYVPREHAANGSAAGGAFESCAACRPVKFRSVRLTFVCPGQVPPMRKRTLHRVHRCRCLAVAAAVQS</sequence>
<evidence type="ECO:0000256" key="2">
    <source>
        <dbReference type="ARBA" id="ARBA00022525"/>
    </source>
</evidence>
<reference evidence="8 10" key="1">
    <citation type="submission" date="2008-03" db="EMBL/GenBank/DDBJ databases">
        <title>Annotation of Ixodes scapularis.</title>
        <authorList>
            <consortium name="Ixodes scapularis Genome Project Consortium"/>
            <person name="Caler E."/>
            <person name="Hannick L.I."/>
            <person name="Bidwell S."/>
            <person name="Joardar V."/>
            <person name="Thiagarajan M."/>
            <person name="Amedeo P."/>
            <person name="Galinsky K.J."/>
            <person name="Schobel S."/>
            <person name="Inman J."/>
            <person name="Hostetler J."/>
            <person name="Miller J."/>
            <person name="Hammond M."/>
            <person name="Megy K."/>
            <person name="Lawson D."/>
            <person name="Kodira C."/>
            <person name="Sutton G."/>
            <person name="Meyer J."/>
            <person name="Hill C.A."/>
            <person name="Birren B."/>
            <person name="Nene V."/>
            <person name="Collins F."/>
            <person name="Alarcon-Chaidez F."/>
            <person name="Wikel S."/>
            <person name="Strausberg R."/>
        </authorList>
    </citation>
    <scope>NUCLEOTIDE SEQUENCE [LARGE SCALE GENOMIC DNA]</scope>
    <source>
        <strain evidence="10">Wikel</strain>
        <strain evidence="8">Wikel colony</strain>
    </source>
</reference>
<dbReference type="EnsemblMetazoa" id="ISCW010724-RA">
    <property type="protein sequence ID" value="ISCW010724-PA"/>
    <property type="gene ID" value="ISCW010724"/>
</dbReference>
<dbReference type="GO" id="GO:0048018">
    <property type="term" value="F:receptor ligand activity"/>
    <property type="evidence" value="ECO:0000318"/>
    <property type="project" value="GO_Central"/>
</dbReference>
<dbReference type="InterPro" id="IPR006207">
    <property type="entry name" value="Cys_knot_C"/>
</dbReference>
<dbReference type="PaxDb" id="6945-B7Q6G3"/>
<dbReference type="InParanoid" id="B7Q6G3"/>
<keyword evidence="3 6" id="KW-0732">Signal</keyword>
<dbReference type="EMBL" id="ABJB010136121">
    <property type="status" value="NOT_ANNOTATED_CDS"/>
    <property type="molecule type" value="Genomic_DNA"/>
</dbReference>
<protein>
    <submittedName>
        <fullName evidence="8 9">Gremlin-1, putative</fullName>
    </submittedName>
</protein>
<gene>
    <name evidence="9" type="primary">8036603</name>
    <name evidence="8" type="ORF">IscW_ISCW010724</name>
</gene>
<keyword evidence="4" id="KW-1015">Disulfide bond</keyword>
<dbReference type="GO" id="GO:0036122">
    <property type="term" value="F:BMP binding"/>
    <property type="evidence" value="ECO:0000318"/>
    <property type="project" value="GO_Central"/>
</dbReference>
<dbReference type="Pfam" id="PF03045">
    <property type="entry name" value="DAN"/>
    <property type="match status" value="1"/>
</dbReference>
<evidence type="ECO:0000256" key="3">
    <source>
        <dbReference type="ARBA" id="ARBA00022729"/>
    </source>
</evidence>
<dbReference type="PANTHER" id="PTHR15283">
    <property type="entry name" value="GREMLIN 1"/>
    <property type="match status" value="1"/>
</dbReference>
<dbReference type="Proteomes" id="UP000001555">
    <property type="component" value="Unassembled WGS sequence"/>
</dbReference>
<name>B7Q6G3_IXOSC</name>
<evidence type="ECO:0000256" key="5">
    <source>
        <dbReference type="SAM" id="MobiDB-lite"/>
    </source>
</evidence>
<evidence type="ECO:0000313" key="10">
    <source>
        <dbReference type="Proteomes" id="UP000001555"/>
    </source>
</evidence>
<evidence type="ECO:0000256" key="6">
    <source>
        <dbReference type="SAM" id="SignalP"/>
    </source>
</evidence>
<dbReference type="InterPro" id="IPR029034">
    <property type="entry name" value="Cystine-knot_cytokine"/>
</dbReference>
<proteinExistence type="predicted"/>
<dbReference type="InterPro" id="IPR004133">
    <property type="entry name" value="DAN_dom"/>
</dbReference>
<dbReference type="GO" id="GO:0038098">
    <property type="term" value="P:sequestering of BMP from receptor via BMP binding"/>
    <property type="evidence" value="ECO:0000318"/>
    <property type="project" value="GO_Central"/>
</dbReference>
<dbReference type="HOGENOM" id="CLU_1572381_0_0_1"/>
<keyword evidence="2" id="KW-0964">Secreted</keyword>
<accession>B7Q6G3</accession>
<evidence type="ECO:0000256" key="1">
    <source>
        <dbReference type="ARBA" id="ARBA00004613"/>
    </source>
</evidence>